<reference evidence="2" key="1">
    <citation type="submission" date="2021-02" db="EMBL/GenBank/DDBJ databases">
        <authorList>
            <person name="Dougan E. K."/>
            <person name="Rhodes N."/>
            <person name="Thang M."/>
            <person name="Chan C."/>
        </authorList>
    </citation>
    <scope>NUCLEOTIDE SEQUENCE</scope>
</reference>
<feature type="non-terminal residue" evidence="2">
    <location>
        <position position="80"/>
    </location>
</feature>
<gene>
    <name evidence="2" type="ORF">PGLA2088_LOCUS41832</name>
</gene>
<evidence type="ECO:0000256" key="1">
    <source>
        <dbReference type="SAM" id="MobiDB-lite"/>
    </source>
</evidence>
<feature type="compositionally biased region" description="Polar residues" evidence="1">
    <location>
        <begin position="69"/>
        <end position="80"/>
    </location>
</feature>
<comment type="caution">
    <text evidence="2">The sequence shown here is derived from an EMBL/GenBank/DDBJ whole genome shotgun (WGS) entry which is preliminary data.</text>
</comment>
<dbReference type="EMBL" id="CAJNNW010034004">
    <property type="protein sequence ID" value="CAE8721258.1"/>
    <property type="molecule type" value="Genomic_DNA"/>
</dbReference>
<proteinExistence type="predicted"/>
<evidence type="ECO:0000313" key="2">
    <source>
        <dbReference type="EMBL" id="CAE8721258.1"/>
    </source>
</evidence>
<dbReference type="Proteomes" id="UP000626109">
    <property type="component" value="Unassembled WGS sequence"/>
</dbReference>
<organism evidence="2 3">
    <name type="scientific">Polarella glacialis</name>
    <name type="common">Dinoflagellate</name>
    <dbReference type="NCBI Taxonomy" id="89957"/>
    <lineage>
        <taxon>Eukaryota</taxon>
        <taxon>Sar</taxon>
        <taxon>Alveolata</taxon>
        <taxon>Dinophyceae</taxon>
        <taxon>Suessiales</taxon>
        <taxon>Suessiaceae</taxon>
        <taxon>Polarella</taxon>
    </lineage>
</organism>
<name>A0A813L4F1_POLGL</name>
<evidence type="ECO:0000313" key="3">
    <source>
        <dbReference type="Proteomes" id="UP000626109"/>
    </source>
</evidence>
<sequence>PAPTQRPMKHGTRLLTRLALAAPVVVLGCGAWSAFTAMVPPPPAQQGRPVRWGKPKSAPGSSEAVAASPQPTTPSSKASK</sequence>
<protein>
    <submittedName>
        <fullName evidence="2">Uncharacterized protein</fullName>
    </submittedName>
</protein>
<dbReference type="AlphaFoldDB" id="A0A813L4F1"/>
<accession>A0A813L4F1</accession>
<feature type="region of interest" description="Disordered" evidence="1">
    <location>
        <begin position="39"/>
        <end position="80"/>
    </location>
</feature>
<feature type="non-terminal residue" evidence="2">
    <location>
        <position position="1"/>
    </location>
</feature>